<dbReference type="Proteomes" id="UP000225108">
    <property type="component" value="Unassembled WGS sequence"/>
</dbReference>
<dbReference type="AlphaFoldDB" id="A0A2G3PGK8"/>
<evidence type="ECO:0000256" key="1">
    <source>
        <dbReference type="ARBA" id="ARBA00023015"/>
    </source>
</evidence>
<accession>A0A2G3PGK8</accession>
<dbReference type="RefSeq" id="WP_099384787.1">
    <property type="nucleotide sequence ID" value="NZ_PEBD01000011.1"/>
</dbReference>
<evidence type="ECO:0000256" key="4">
    <source>
        <dbReference type="PROSITE-ProRule" id="PRU00335"/>
    </source>
</evidence>
<dbReference type="GO" id="GO:0003700">
    <property type="term" value="F:DNA-binding transcription factor activity"/>
    <property type="evidence" value="ECO:0007669"/>
    <property type="project" value="TreeGrafter"/>
</dbReference>
<dbReference type="Pfam" id="PF00440">
    <property type="entry name" value="TetR_N"/>
    <property type="match status" value="1"/>
</dbReference>
<gene>
    <name evidence="6" type="ORF">CSW57_22070</name>
</gene>
<organism evidence="6 7">
    <name type="scientific">Williamsia marianensis</name>
    <dbReference type="NCBI Taxonomy" id="85044"/>
    <lineage>
        <taxon>Bacteria</taxon>
        <taxon>Bacillati</taxon>
        <taxon>Actinomycetota</taxon>
        <taxon>Actinomycetes</taxon>
        <taxon>Mycobacteriales</taxon>
        <taxon>Nocardiaceae</taxon>
        <taxon>Williamsia</taxon>
    </lineage>
</organism>
<dbReference type="InterPro" id="IPR009057">
    <property type="entry name" value="Homeodomain-like_sf"/>
</dbReference>
<keyword evidence="2 4" id="KW-0238">DNA-binding</keyword>
<dbReference type="PANTHER" id="PTHR30055">
    <property type="entry name" value="HTH-TYPE TRANSCRIPTIONAL REGULATOR RUTR"/>
    <property type="match status" value="1"/>
</dbReference>
<evidence type="ECO:0000256" key="3">
    <source>
        <dbReference type="ARBA" id="ARBA00023163"/>
    </source>
</evidence>
<proteinExistence type="predicted"/>
<evidence type="ECO:0000313" key="7">
    <source>
        <dbReference type="Proteomes" id="UP000225108"/>
    </source>
</evidence>
<dbReference type="PROSITE" id="PS50977">
    <property type="entry name" value="HTH_TETR_2"/>
    <property type="match status" value="1"/>
</dbReference>
<evidence type="ECO:0000313" key="6">
    <source>
        <dbReference type="EMBL" id="PHV64945.1"/>
    </source>
</evidence>
<evidence type="ECO:0000259" key="5">
    <source>
        <dbReference type="PROSITE" id="PS50977"/>
    </source>
</evidence>
<keyword evidence="3" id="KW-0804">Transcription</keyword>
<dbReference type="InterPro" id="IPR001647">
    <property type="entry name" value="HTH_TetR"/>
</dbReference>
<sequence length="188" mass="20141">MTDDWLLGSARAETARNRLVDIAGTLIAQRGVDKFDLNELAARSHCSRATVYRHTGGKQQLLEAVFVSTSTRLTHTVHAAVSDRTGLDRARTAIAVAVREMRSDRIARQFLRSRHAGQQALAASRSPALAEVAAALIGLDPADTITTSTAVRGVLALVLWPPADKADEPHLIEALAVGLLAARDARAH</sequence>
<feature type="DNA-binding region" description="H-T-H motif" evidence="4">
    <location>
        <begin position="36"/>
        <end position="55"/>
    </location>
</feature>
<reference evidence="6 7" key="1">
    <citation type="submission" date="2017-10" db="EMBL/GenBank/DDBJ databases">
        <title>The draft genome sequence of Williamsia sp. BULT 1.1 isolated from the semi-arid grassland soils from South Africa.</title>
        <authorList>
            <person name="Kabwe M.H."/>
            <person name="Govender N."/>
            <person name="Mutseka Lunga P."/>
            <person name="Vikram S."/>
            <person name="Makhalanyane T.P."/>
        </authorList>
    </citation>
    <scope>NUCLEOTIDE SEQUENCE [LARGE SCALE GENOMIC DNA]</scope>
    <source>
        <strain evidence="6 7">BULT 1.1</strain>
    </source>
</reference>
<name>A0A2G3PGK8_WILMA</name>
<feature type="domain" description="HTH tetR-type" evidence="5">
    <location>
        <begin position="13"/>
        <end position="73"/>
    </location>
</feature>
<dbReference type="GO" id="GO:0000976">
    <property type="term" value="F:transcription cis-regulatory region binding"/>
    <property type="evidence" value="ECO:0007669"/>
    <property type="project" value="TreeGrafter"/>
</dbReference>
<evidence type="ECO:0000256" key="2">
    <source>
        <dbReference type="ARBA" id="ARBA00023125"/>
    </source>
</evidence>
<dbReference type="EMBL" id="PEBD01000011">
    <property type="protein sequence ID" value="PHV64945.1"/>
    <property type="molecule type" value="Genomic_DNA"/>
</dbReference>
<dbReference type="InterPro" id="IPR050109">
    <property type="entry name" value="HTH-type_TetR-like_transc_reg"/>
</dbReference>
<protein>
    <submittedName>
        <fullName evidence="6">TetR family transcriptional regulator</fullName>
    </submittedName>
</protein>
<dbReference type="SUPFAM" id="SSF46689">
    <property type="entry name" value="Homeodomain-like"/>
    <property type="match status" value="1"/>
</dbReference>
<keyword evidence="1" id="KW-0805">Transcription regulation</keyword>
<dbReference type="PANTHER" id="PTHR30055:SF234">
    <property type="entry name" value="HTH-TYPE TRANSCRIPTIONAL REGULATOR BETI"/>
    <property type="match status" value="1"/>
</dbReference>
<comment type="caution">
    <text evidence="6">The sequence shown here is derived from an EMBL/GenBank/DDBJ whole genome shotgun (WGS) entry which is preliminary data.</text>
</comment>
<dbReference type="Gene3D" id="1.10.357.10">
    <property type="entry name" value="Tetracycline Repressor, domain 2"/>
    <property type="match status" value="1"/>
</dbReference>